<evidence type="ECO:0000256" key="2">
    <source>
        <dbReference type="SAM" id="MobiDB-lite"/>
    </source>
</evidence>
<feature type="transmembrane region" description="Helical" evidence="3">
    <location>
        <begin position="92"/>
        <end position="113"/>
    </location>
</feature>
<feature type="transmembrane region" description="Helical" evidence="3">
    <location>
        <begin position="505"/>
        <end position="527"/>
    </location>
</feature>
<feature type="transmembrane region" description="Helical" evidence="3">
    <location>
        <begin position="390"/>
        <end position="413"/>
    </location>
</feature>
<sequence>MAPAIARAVMQRLPFARVTTPLQAATYLLGISLFSISFLVFLNSSISFVITDRIGVKDGVGNIVGTLGFVDELVALVACPVWGLVSDRLGVRLVAVIGYIVIALALVLSVQAVNIYPQLLLARILFAIGATASATMVTAILPSLTDDSEPTSSADTNTGLPKTNPINPRGNPRDSALSIESQLTITPERFAESLLRSRVNSPDLSNRASNRLSVDVHNGSSSATDVEGGAFGSNGEDGLQSGNHDSGKPSKLAGFVGLFTGCGALVALTMFLPLPAEFGRKDGVTMAEAVADSFYVVAVVALFVAVFVFFGLRGLRGEDGKGWRMLFNIESASASSRHDEVVRMEDVIAEGPSGHSQSASSSLSYWRLLRDSVELGFTDSNIAIGYLGGFVARASTVAISLFMPLFINSFYIGNGFCQGSPNDPSPELKKECRSAYILASILTGVAQLMGLICAPVFGYLSSRPGRINIPIVVATTFGIVGYIVFPLLPSPEPKNIDGRGGTPAVFLVATLIGISQIGAIVCSLGALGKGVLSADHPSVAANIDAGAVSGTGFDYAAPNTDDDAREGAPLLVADARDSLDSDGEDNEDADTIHELVSSPRSAARSRAFSALNSSRPPSWIVSSTSSTANASTLVGAAPSAAENASRIRLKGSVAGVYSWCGGAAILLLTKLGGYLFDHLSKGAPFYMMAVFNGLLLIASLTIDARRSLQKLKR</sequence>
<keyword evidence="3" id="KW-1133">Transmembrane helix</keyword>
<reference evidence="4 5" key="1">
    <citation type="journal article" date="2013" name="BMC Genomics">
        <title>The genome and transcriptome of the pine saprophyte Ophiostoma piceae, and a comparison with the bark beetle-associated pine pathogen Grosmannia clavigera.</title>
        <authorList>
            <person name="Haridas S."/>
            <person name="Wang Y."/>
            <person name="Lim L."/>
            <person name="Massoumi Alamouti S."/>
            <person name="Jackman S."/>
            <person name="Docking R."/>
            <person name="Robertson G."/>
            <person name="Birol I."/>
            <person name="Bohlmann J."/>
            <person name="Breuil C."/>
        </authorList>
    </citation>
    <scope>NUCLEOTIDE SEQUENCE [LARGE SCALE GENOMIC DNA]</scope>
    <source>
        <strain evidence="4 5">UAMH 11346</strain>
    </source>
</reference>
<dbReference type="STRING" id="1262450.S3CAA7"/>
<evidence type="ECO:0000313" key="5">
    <source>
        <dbReference type="Proteomes" id="UP000016923"/>
    </source>
</evidence>
<dbReference type="InterPro" id="IPR011701">
    <property type="entry name" value="MFS"/>
</dbReference>
<feature type="transmembrane region" description="Helical" evidence="3">
    <location>
        <begin position="656"/>
        <end position="676"/>
    </location>
</feature>
<feature type="compositionally biased region" description="Polar residues" evidence="2">
    <location>
        <begin position="202"/>
        <end position="224"/>
    </location>
</feature>
<dbReference type="AlphaFoldDB" id="S3CAA7"/>
<organism evidence="4 5">
    <name type="scientific">Ophiostoma piceae (strain UAMH 11346)</name>
    <name type="common">Sap stain fungus</name>
    <dbReference type="NCBI Taxonomy" id="1262450"/>
    <lineage>
        <taxon>Eukaryota</taxon>
        <taxon>Fungi</taxon>
        <taxon>Dikarya</taxon>
        <taxon>Ascomycota</taxon>
        <taxon>Pezizomycotina</taxon>
        <taxon>Sordariomycetes</taxon>
        <taxon>Sordariomycetidae</taxon>
        <taxon>Ophiostomatales</taxon>
        <taxon>Ophiostomataceae</taxon>
        <taxon>Ophiostoma</taxon>
    </lineage>
</organism>
<protein>
    <submittedName>
        <fullName evidence="4">Major facilitator superfamily transporter</fullName>
    </submittedName>
</protein>
<dbReference type="CDD" id="cd06174">
    <property type="entry name" value="MFS"/>
    <property type="match status" value="1"/>
</dbReference>
<name>S3CAA7_OPHP1</name>
<gene>
    <name evidence="4" type="ORF">F503_05569</name>
</gene>
<keyword evidence="3" id="KW-0812">Transmembrane</keyword>
<dbReference type="PANTHER" id="PTHR23524:SF1">
    <property type="entry name" value="MRH DOMAIN-CONTAINING PROTEIN-RELATED"/>
    <property type="match status" value="1"/>
</dbReference>
<evidence type="ECO:0000256" key="1">
    <source>
        <dbReference type="ARBA" id="ARBA00004141"/>
    </source>
</evidence>
<dbReference type="OrthoDB" id="18110at2759"/>
<dbReference type="HOGENOM" id="CLU_033727_0_0_1"/>
<dbReference type="GO" id="GO:0016020">
    <property type="term" value="C:membrane"/>
    <property type="evidence" value="ECO:0007669"/>
    <property type="project" value="UniProtKB-SubCell"/>
</dbReference>
<feature type="transmembrane region" description="Helical" evidence="3">
    <location>
        <begin position="252"/>
        <end position="274"/>
    </location>
</feature>
<dbReference type="InterPro" id="IPR036259">
    <property type="entry name" value="MFS_trans_sf"/>
</dbReference>
<evidence type="ECO:0000256" key="3">
    <source>
        <dbReference type="SAM" id="Phobius"/>
    </source>
</evidence>
<dbReference type="OMA" id="IPLFVNH"/>
<feature type="transmembrane region" description="Helical" evidence="3">
    <location>
        <begin position="27"/>
        <end position="51"/>
    </location>
</feature>
<dbReference type="GO" id="GO:0022857">
    <property type="term" value="F:transmembrane transporter activity"/>
    <property type="evidence" value="ECO:0007669"/>
    <property type="project" value="InterPro"/>
</dbReference>
<feature type="transmembrane region" description="Helical" evidence="3">
    <location>
        <begin position="63"/>
        <end position="85"/>
    </location>
</feature>
<dbReference type="EMBL" id="KE148146">
    <property type="protein sequence ID" value="EPE10474.1"/>
    <property type="molecule type" value="Genomic_DNA"/>
</dbReference>
<dbReference type="Gene3D" id="1.20.1250.20">
    <property type="entry name" value="MFS general substrate transporter like domains"/>
    <property type="match status" value="1"/>
</dbReference>
<feature type="compositionally biased region" description="Polar residues" evidence="2">
    <location>
        <begin position="150"/>
        <end position="166"/>
    </location>
</feature>
<feature type="transmembrane region" description="Helical" evidence="3">
    <location>
        <begin position="119"/>
        <end position="141"/>
    </location>
</feature>
<dbReference type="SUPFAM" id="SSF103473">
    <property type="entry name" value="MFS general substrate transporter"/>
    <property type="match status" value="3"/>
</dbReference>
<dbReference type="eggNOG" id="ENOG502RXU0">
    <property type="taxonomic scope" value="Eukaryota"/>
</dbReference>
<feature type="transmembrane region" description="Helical" evidence="3">
    <location>
        <begin position="294"/>
        <end position="315"/>
    </location>
</feature>
<dbReference type="PANTHER" id="PTHR23524">
    <property type="entry name" value="TRANSPORTER, PUTATIVE (AFU_ORTHOLOGUE AFUA_8G04850)-RELATED"/>
    <property type="match status" value="1"/>
</dbReference>
<feature type="region of interest" description="Disordered" evidence="2">
    <location>
        <begin position="202"/>
        <end position="246"/>
    </location>
</feature>
<dbReference type="Pfam" id="PF07690">
    <property type="entry name" value="MFS_1"/>
    <property type="match status" value="1"/>
</dbReference>
<accession>S3CAA7</accession>
<keyword evidence="3" id="KW-0472">Membrane</keyword>
<feature type="region of interest" description="Disordered" evidence="2">
    <location>
        <begin position="145"/>
        <end position="173"/>
    </location>
</feature>
<dbReference type="VEuPathDB" id="FungiDB:F503_05569"/>
<keyword evidence="5" id="KW-1185">Reference proteome</keyword>
<feature type="transmembrane region" description="Helical" evidence="3">
    <location>
        <begin position="433"/>
        <end position="460"/>
    </location>
</feature>
<feature type="transmembrane region" description="Helical" evidence="3">
    <location>
        <begin position="682"/>
        <end position="702"/>
    </location>
</feature>
<evidence type="ECO:0000313" key="4">
    <source>
        <dbReference type="EMBL" id="EPE10474.1"/>
    </source>
</evidence>
<proteinExistence type="predicted"/>
<dbReference type="Proteomes" id="UP000016923">
    <property type="component" value="Unassembled WGS sequence"/>
</dbReference>
<feature type="transmembrane region" description="Helical" evidence="3">
    <location>
        <begin position="467"/>
        <end position="485"/>
    </location>
</feature>
<comment type="subcellular location">
    <subcellularLocation>
        <location evidence="1">Membrane</location>
        <topology evidence="1">Multi-pass membrane protein</topology>
    </subcellularLocation>
</comment>